<evidence type="ECO:0000313" key="4">
    <source>
        <dbReference type="Proteomes" id="UP000559027"/>
    </source>
</evidence>
<evidence type="ECO:0000313" key="3">
    <source>
        <dbReference type="EMBL" id="KAF5348279.1"/>
    </source>
</evidence>
<evidence type="ECO:0000259" key="2">
    <source>
        <dbReference type="Pfam" id="PF03439"/>
    </source>
</evidence>
<proteinExistence type="predicted"/>
<feature type="domain" description="NGN" evidence="2">
    <location>
        <begin position="129"/>
        <end position="210"/>
    </location>
</feature>
<dbReference type="Pfam" id="PF03439">
    <property type="entry name" value="Spt5-NGN"/>
    <property type="match status" value="1"/>
</dbReference>
<dbReference type="Gene3D" id="3.30.70.940">
    <property type="entry name" value="NusG, N-terminal domain"/>
    <property type="match status" value="1"/>
</dbReference>
<dbReference type="InterPro" id="IPR036735">
    <property type="entry name" value="NGN_dom_sf"/>
</dbReference>
<dbReference type="Proteomes" id="UP000559027">
    <property type="component" value="Unassembled WGS sequence"/>
</dbReference>
<dbReference type="AlphaFoldDB" id="A0A8H5CVT6"/>
<dbReference type="GO" id="GO:0006354">
    <property type="term" value="P:DNA-templated transcription elongation"/>
    <property type="evidence" value="ECO:0007669"/>
    <property type="project" value="InterPro"/>
</dbReference>
<reference evidence="3 4" key="1">
    <citation type="journal article" date="2020" name="ISME J.">
        <title>Uncovering the hidden diversity of litter-decomposition mechanisms in mushroom-forming fungi.</title>
        <authorList>
            <person name="Floudas D."/>
            <person name="Bentzer J."/>
            <person name="Ahren D."/>
            <person name="Johansson T."/>
            <person name="Persson P."/>
            <person name="Tunlid A."/>
        </authorList>
    </citation>
    <scope>NUCLEOTIDE SEQUENCE [LARGE SCALE GENOMIC DNA]</scope>
    <source>
        <strain evidence="3 4">CBS 146.42</strain>
    </source>
</reference>
<dbReference type="OrthoDB" id="10562946at2759"/>
<organism evidence="3 4">
    <name type="scientific">Leucocoprinus leucothites</name>
    <dbReference type="NCBI Taxonomy" id="201217"/>
    <lineage>
        <taxon>Eukaryota</taxon>
        <taxon>Fungi</taxon>
        <taxon>Dikarya</taxon>
        <taxon>Basidiomycota</taxon>
        <taxon>Agaricomycotina</taxon>
        <taxon>Agaricomycetes</taxon>
        <taxon>Agaricomycetidae</taxon>
        <taxon>Agaricales</taxon>
        <taxon>Agaricineae</taxon>
        <taxon>Agaricaceae</taxon>
        <taxon>Leucocoprinus</taxon>
    </lineage>
</organism>
<feature type="compositionally biased region" description="Basic and acidic residues" evidence="1">
    <location>
        <begin position="75"/>
        <end position="92"/>
    </location>
</feature>
<name>A0A8H5CVT6_9AGAR</name>
<keyword evidence="4" id="KW-1185">Reference proteome</keyword>
<evidence type="ECO:0000256" key="1">
    <source>
        <dbReference type="SAM" id="MobiDB-lite"/>
    </source>
</evidence>
<dbReference type="InterPro" id="IPR005100">
    <property type="entry name" value="NGN-domain"/>
</dbReference>
<gene>
    <name evidence="3" type="ORF">D9756_010488</name>
</gene>
<protein>
    <recommendedName>
        <fullName evidence="2">NGN domain-containing protein</fullName>
    </recommendedName>
</protein>
<dbReference type="EMBL" id="JAACJO010000020">
    <property type="protein sequence ID" value="KAF5348279.1"/>
    <property type="molecule type" value="Genomic_DNA"/>
</dbReference>
<accession>A0A8H5CVT6</accession>
<comment type="caution">
    <text evidence="3">The sequence shown here is derived from an EMBL/GenBank/DDBJ whole genome shotgun (WGS) entry which is preliminary data.</text>
</comment>
<feature type="region of interest" description="Disordered" evidence="1">
    <location>
        <begin position="40"/>
        <end position="109"/>
    </location>
</feature>
<sequence>MNQPPSPTAQEGCATNTDGTLQDMSQITCFNNAEDKVNLNPLPVQVDTGNPSNEEIYLPVNKYGSDPSTCEDSGEEYKEEHSKKHQEGDPNKESTVGGGNERQNHGQSGRGLYHYHKKCIPPQEGDWELWDVPVPVGEEYAVVYQLLECTNEGMQTIWYQALHSVFAAYGVLGHVFVEAWEWVDVAAICKGMAGVRWWETQAVSFFDEMQLLKRGLPMFTP</sequence>